<keyword evidence="6 10" id="KW-1278">Translocase</keyword>
<evidence type="ECO:0000313" key="13">
    <source>
        <dbReference type="Proteomes" id="UP000323856"/>
    </source>
</evidence>
<evidence type="ECO:0000313" key="12">
    <source>
        <dbReference type="EMBL" id="KAA0976324.1"/>
    </source>
</evidence>
<keyword evidence="8 10" id="KW-0472">Membrane</keyword>
<evidence type="ECO:0000256" key="3">
    <source>
        <dbReference type="ARBA" id="ARBA00006870"/>
    </source>
</evidence>
<proteinExistence type="inferred from homology"/>
<dbReference type="EC" id="7.1.1.9" evidence="10"/>
<dbReference type="Pfam" id="PF12270">
    <property type="entry name" value="Cyt_c_ox_IV"/>
    <property type="match status" value="1"/>
</dbReference>
<dbReference type="GO" id="GO:0005886">
    <property type="term" value="C:plasma membrane"/>
    <property type="evidence" value="ECO:0007669"/>
    <property type="project" value="UniProtKB-SubCell"/>
</dbReference>
<evidence type="ECO:0000256" key="7">
    <source>
        <dbReference type="ARBA" id="ARBA00022989"/>
    </source>
</evidence>
<feature type="transmembrane region" description="Helical" evidence="11">
    <location>
        <begin position="6"/>
        <end position="25"/>
    </location>
</feature>
<accession>A0A5B0EBB8</accession>
<feature type="transmembrane region" description="Helical" evidence="11">
    <location>
        <begin position="94"/>
        <end position="124"/>
    </location>
</feature>
<keyword evidence="4 10" id="KW-1003">Cell membrane</keyword>
<comment type="catalytic activity">
    <reaction evidence="9 10">
        <text>4 Fe(II)-[cytochrome c] + O2 + 8 H(+)(in) = 4 Fe(III)-[cytochrome c] + 2 H2O + 4 H(+)(out)</text>
        <dbReference type="Rhea" id="RHEA:11436"/>
        <dbReference type="Rhea" id="RHEA-COMP:10350"/>
        <dbReference type="Rhea" id="RHEA-COMP:14399"/>
        <dbReference type="ChEBI" id="CHEBI:15377"/>
        <dbReference type="ChEBI" id="CHEBI:15378"/>
        <dbReference type="ChEBI" id="CHEBI:15379"/>
        <dbReference type="ChEBI" id="CHEBI:29033"/>
        <dbReference type="ChEBI" id="CHEBI:29034"/>
        <dbReference type="EC" id="7.1.1.9"/>
    </reaction>
</comment>
<dbReference type="OrthoDB" id="5244617at2"/>
<evidence type="ECO:0000256" key="10">
    <source>
        <dbReference type="PIRNR" id="PIRNR017385"/>
    </source>
</evidence>
<gene>
    <name evidence="12" type="ORF">FQ154_10645</name>
</gene>
<evidence type="ECO:0000256" key="2">
    <source>
        <dbReference type="ARBA" id="ARBA00004651"/>
    </source>
</evidence>
<protein>
    <recommendedName>
        <fullName evidence="10">Cytochrome c oxidase polypeptide 4</fullName>
        <ecNumber evidence="10">7.1.1.9</ecNumber>
    </recommendedName>
    <alternativeName>
        <fullName evidence="10">Cytochrome aa3 subunit 4</fullName>
    </alternativeName>
    <alternativeName>
        <fullName evidence="10">Cytochrome c oxidase polypeptide IV</fullName>
    </alternativeName>
</protein>
<dbReference type="PIRSF" id="PIRSF017385">
    <property type="entry name" value="CtaF"/>
    <property type="match status" value="1"/>
</dbReference>
<dbReference type="RefSeq" id="WP_149619694.1">
    <property type="nucleotide sequence ID" value="NZ_JBITUG010000002.1"/>
</dbReference>
<comment type="subcellular location">
    <subcellularLocation>
        <location evidence="2">Cell membrane</location>
        <topology evidence="2">Multi-pass membrane protein</topology>
    </subcellularLocation>
</comment>
<keyword evidence="5 11" id="KW-0812">Transmembrane</keyword>
<sequence>MKVESWLFLGGVFFFTPTAIVYGYMTNWMEPVGMLALFMLAAMTLMVGWYLLHTSRRVGARPEDRVDGDIHENAGAIGLFAPWSWWPLMLGTGAAVGFLGLAVGFWVLYIGVGFTIIGLVGWVYEFSRGNHAH</sequence>
<evidence type="ECO:0000256" key="4">
    <source>
        <dbReference type="ARBA" id="ARBA00022475"/>
    </source>
</evidence>
<comment type="caution">
    <text evidence="12">The sequence shown here is derived from an EMBL/GenBank/DDBJ whole genome shotgun (WGS) entry which is preliminary data.</text>
</comment>
<name>A0A5B0EBB8_9MICC</name>
<dbReference type="EMBL" id="VOBL01000010">
    <property type="protein sequence ID" value="KAA0976324.1"/>
    <property type="molecule type" value="Genomic_DNA"/>
</dbReference>
<dbReference type="GO" id="GO:0022900">
    <property type="term" value="P:electron transport chain"/>
    <property type="evidence" value="ECO:0007669"/>
    <property type="project" value="InterPro"/>
</dbReference>
<comment type="similarity">
    <text evidence="3 10">Belongs to the cytochrome c oxidase bacterial subunit CtaF family.</text>
</comment>
<dbReference type="Proteomes" id="UP000323856">
    <property type="component" value="Unassembled WGS sequence"/>
</dbReference>
<dbReference type="InterPro" id="IPR021050">
    <property type="entry name" value="Cyt_c_oxidase_su4_actinobac"/>
</dbReference>
<comment type="function">
    <text evidence="1 10">Part of cytochrome c oxidase, its function is unknown.</text>
</comment>
<evidence type="ECO:0000256" key="11">
    <source>
        <dbReference type="SAM" id="Phobius"/>
    </source>
</evidence>
<keyword evidence="7 11" id="KW-1133">Transmembrane helix</keyword>
<organism evidence="12 13">
    <name type="scientific">Paeniglutamicibacter gangotriensis</name>
    <dbReference type="NCBI Taxonomy" id="254787"/>
    <lineage>
        <taxon>Bacteria</taxon>
        <taxon>Bacillati</taxon>
        <taxon>Actinomycetota</taxon>
        <taxon>Actinomycetes</taxon>
        <taxon>Micrococcales</taxon>
        <taxon>Micrococcaceae</taxon>
        <taxon>Paeniglutamicibacter</taxon>
    </lineage>
</organism>
<evidence type="ECO:0000256" key="9">
    <source>
        <dbReference type="ARBA" id="ARBA00047816"/>
    </source>
</evidence>
<dbReference type="AlphaFoldDB" id="A0A5B0EBB8"/>
<dbReference type="GO" id="GO:0004129">
    <property type="term" value="F:cytochrome-c oxidase activity"/>
    <property type="evidence" value="ECO:0007669"/>
    <property type="project" value="UniProtKB-EC"/>
</dbReference>
<evidence type="ECO:0000256" key="5">
    <source>
        <dbReference type="ARBA" id="ARBA00022692"/>
    </source>
</evidence>
<evidence type="ECO:0000256" key="1">
    <source>
        <dbReference type="ARBA" id="ARBA00002536"/>
    </source>
</evidence>
<reference evidence="12 13" key="1">
    <citation type="submission" date="2019-07" db="EMBL/GenBank/DDBJ databases">
        <title>Analysis of the biochemical properties, biological activity and biotechnological potential of siderophores and biosurfactants produced by Antarctic psychrotolerant bacteria.</title>
        <authorList>
            <person name="Styczynski M."/>
            <person name="Krucon T."/>
            <person name="Decewicz P."/>
            <person name="Dziewit L."/>
        </authorList>
    </citation>
    <scope>NUCLEOTIDE SEQUENCE [LARGE SCALE GENOMIC DNA]</scope>
    <source>
        <strain evidence="12 13">ANT_H27</strain>
    </source>
</reference>
<evidence type="ECO:0000256" key="6">
    <source>
        <dbReference type="ARBA" id="ARBA00022967"/>
    </source>
</evidence>
<comment type="subunit">
    <text evidence="10">Associates with subunits I, II and III to form cytochrome c oxidase.</text>
</comment>
<feature type="transmembrane region" description="Helical" evidence="11">
    <location>
        <begin position="32"/>
        <end position="52"/>
    </location>
</feature>
<evidence type="ECO:0000256" key="8">
    <source>
        <dbReference type="ARBA" id="ARBA00023136"/>
    </source>
</evidence>